<feature type="compositionally biased region" description="Acidic residues" evidence="1">
    <location>
        <begin position="254"/>
        <end position="267"/>
    </location>
</feature>
<accession>A0AAD3DJB7</accession>
<organism evidence="2 3">
    <name type="scientific">Astrephomene gubernaculifera</name>
    <dbReference type="NCBI Taxonomy" id="47775"/>
    <lineage>
        <taxon>Eukaryota</taxon>
        <taxon>Viridiplantae</taxon>
        <taxon>Chlorophyta</taxon>
        <taxon>core chlorophytes</taxon>
        <taxon>Chlorophyceae</taxon>
        <taxon>CS clade</taxon>
        <taxon>Chlamydomonadales</taxon>
        <taxon>Astrephomenaceae</taxon>
        <taxon>Astrephomene</taxon>
    </lineage>
</organism>
<feature type="compositionally biased region" description="Low complexity" evidence="1">
    <location>
        <begin position="83"/>
        <end position="107"/>
    </location>
</feature>
<comment type="caution">
    <text evidence="2">The sequence shown here is derived from an EMBL/GenBank/DDBJ whole genome shotgun (WGS) entry which is preliminary data.</text>
</comment>
<feature type="region of interest" description="Disordered" evidence="1">
    <location>
        <begin position="238"/>
        <end position="267"/>
    </location>
</feature>
<dbReference type="Proteomes" id="UP001054857">
    <property type="component" value="Unassembled WGS sequence"/>
</dbReference>
<feature type="non-terminal residue" evidence="2">
    <location>
        <position position="267"/>
    </location>
</feature>
<name>A0AAD3DJB7_9CHLO</name>
<feature type="region of interest" description="Disordered" evidence="1">
    <location>
        <begin position="54"/>
        <end position="117"/>
    </location>
</feature>
<sequence length="267" mass="28177">GEAPPQLPGPWATSAGGWLGIMNAMQVHSRYWTALYPLSLDGWMSTIRRQQEKQKQLQEEQQKAEMEARYAALQRAADEQGEEQQFSLGGQQQQQQPPSPASASYSAYADGEGSRWEDDAVENGEVEDANGSSVDNLFPDKNSAVYMLEQFIEQLRQENRASAATSAASGNGDLVADRRSEFGDGDDEADEVEVVDALGGARVAGRIASAGGFVVEGADPRDPRDIDPAELLDVMLGLGGGSAGGGGGGGGYNDDGDGGDDGDNDDD</sequence>
<feature type="compositionally biased region" description="Basic and acidic residues" evidence="1">
    <location>
        <begin position="54"/>
        <end position="68"/>
    </location>
</feature>
<reference evidence="2 3" key="1">
    <citation type="journal article" date="2021" name="Sci. Rep.">
        <title>Genome sequencing of the multicellular alga Astrephomene provides insights into convergent evolution of germ-soma differentiation.</title>
        <authorList>
            <person name="Yamashita S."/>
            <person name="Yamamoto K."/>
            <person name="Matsuzaki R."/>
            <person name="Suzuki S."/>
            <person name="Yamaguchi H."/>
            <person name="Hirooka S."/>
            <person name="Minakuchi Y."/>
            <person name="Miyagishima S."/>
            <person name="Kawachi M."/>
            <person name="Toyoda A."/>
            <person name="Nozaki H."/>
        </authorList>
    </citation>
    <scope>NUCLEOTIDE SEQUENCE [LARGE SCALE GENOMIC DNA]</scope>
    <source>
        <strain evidence="2 3">NIES-4017</strain>
    </source>
</reference>
<dbReference type="AlphaFoldDB" id="A0AAD3DJB7"/>
<gene>
    <name evidence="2" type="ORF">Agub_g2145</name>
</gene>
<keyword evidence="3" id="KW-1185">Reference proteome</keyword>
<protein>
    <submittedName>
        <fullName evidence="2">Uncharacterized protein</fullName>
    </submittedName>
</protein>
<evidence type="ECO:0000313" key="2">
    <source>
        <dbReference type="EMBL" id="GFR41457.1"/>
    </source>
</evidence>
<dbReference type="EMBL" id="BMAR01000001">
    <property type="protein sequence ID" value="GFR41457.1"/>
    <property type="molecule type" value="Genomic_DNA"/>
</dbReference>
<feature type="region of interest" description="Disordered" evidence="1">
    <location>
        <begin position="162"/>
        <end position="189"/>
    </location>
</feature>
<evidence type="ECO:0000256" key="1">
    <source>
        <dbReference type="SAM" id="MobiDB-lite"/>
    </source>
</evidence>
<proteinExistence type="predicted"/>
<feature type="compositionally biased region" description="Gly residues" evidence="1">
    <location>
        <begin position="238"/>
        <end position="253"/>
    </location>
</feature>
<evidence type="ECO:0000313" key="3">
    <source>
        <dbReference type="Proteomes" id="UP001054857"/>
    </source>
</evidence>